<dbReference type="EMBL" id="LGRX02000231">
    <property type="protein sequence ID" value="KAK3289125.1"/>
    <property type="molecule type" value="Genomic_DNA"/>
</dbReference>
<sequence length="663" mass="74006">MKAGNVRKFGERSPQQVGQDEKSGRYTDHNRGTADQANTEAFNKEISEHVARKTNEYPGGATMPDLSDSHCEDMMKLIEAASSAGADMTALEAVAEYMATVYEDTRRVKYQRGFPLETIYGVPGGNGKTHYQLVVNCTRLLPEEQDGMGMHAKGPQVTVGPFREEPKTAISYLGHLTFAIRHFHNLPEGTPVLRCGQTQLRWYADKVAEFHLTFEKSEYAITALATSLVHLPLHCVPLGSDDFQVTDVCIPRVRVFHPRQTRTGNAERQLHVISEQLRGHTTKDLEKQLRTMGFIESAIKGARGLPAYMEKITNSIRLVAVTEEAANDIESKTLAFPGLTEYSVQRIRPSLANRNEDETEIIVVDKGSSINVSTDLPDLVRAIRELFTQAGLGEDGEHLKLLPATTVRPGTDPEKLETYLRMRATRGGNLFTGLASEAAYEWLGKQDRRTVRFLLPSKNRFYLLQHSDFSRTGDKFKGKRRQAAPSAWGTGQTEAVVQALKEKLTSQWANVVKGGSTGDGEILRLRNAVEKLEDTCKSGFKETVQATKQVSDKVDEVNTSVIDLTDETRTFNTKHLGITGEILESFSNSNKALAKLLKGHHTPEPTKKVLRRPREATSDSEASMEVDEGNRAELRRLQRARDKSDERKKLEEPRSGRSNRTKT</sequence>
<reference evidence="2 3" key="1">
    <citation type="journal article" date="2015" name="Genome Biol. Evol.">
        <title>Comparative Genomics of a Bacterivorous Green Alga Reveals Evolutionary Causalities and Consequences of Phago-Mixotrophic Mode of Nutrition.</title>
        <authorList>
            <person name="Burns J.A."/>
            <person name="Paasch A."/>
            <person name="Narechania A."/>
            <person name="Kim E."/>
        </authorList>
    </citation>
    <scope>NUCLEOTIDE SEQUENCE [LARGE SCALE GENOMIC DNA]</scope>
    <source>
        <strain evidence="2 3">PLY_AMNH</strain>
    </source>
</reference>
<feature type="compositionally biased region" description="Basic and acidic residues" evidence="1">
    <location>
        <begin position="601"/>
        <end position="617"/>
    </location>
</feature>
<feature type="region of interest" description="Disordered" evidence="1">
    <location>
        <begin position="1"/>
        <end position="40"/>
    </location>
</feature>
<feature type="compositionally biased region" description="Basic and acidic residues" evidence="1">
    <location>
        <begin position="19"/>
        <end position="32"/>
    </location>
</feature>
<protein>
    <submittedName>
        <fullName evidence="2">Uncharacterized protein</fullName>
    </submittedName>
</protein>
<evidence type="ECO:0000313" key="2">
    <source>
        <dbReference type="EMBL" id="KAK3289125.1"/>
    </source>
</evidence>
<proteinExistence type="predicted"/>
<evidence type="ECO:0000313" key="3">
    <source>
        <dbReference type="Proteomes" id="UP001190700"/>
    </source>
</evidence>
<dbReference type="AlphaFoldDB" id="A0AAE0H3P2"/>
<feature type="compositionally biased region" description="Basic and acidic residues" evidence="1">
    <location>
        <begin position="628"/>
        <end position="655"/>
    </location>
</feature>
<name>A0AAE0H3P2_9CHLO</name>
<dbReference type="Proteomes" id="UP001190700">
    <property type="component" value="Unassembled WGS sequence"/>
</dbReference>
<comment type="caution">
    <text evidence="2">The sequence shown here is derived from an EMBL/GenBank/DDBJ whole genome shotgun (WGS) entry which is preliminary data.</text>
</comment>
<accession>A0AAE0H3P2</accession>
<feature type="region of interest" description="Disordered" evidence="1">
    <location>
        <begin position="598"/>
        <end position="663"/>
    </location>
</feature>
<keyword evidence="3" id="KW-1185">Reference proteome</keyword>
<gene>
    <name evidence="2" type="ORF">CYMTET_3431</name>
</gene>
<organism evidence="2 3">
    <name type="scientific">Cymbomonas tetramitiformis</name>
    <dbReference type="NCBI Taxonomy" id="36881"/>
    <lineage>
        <taxon>Eukaryota</taxon>
        <taxon>Viridiplantae</taxon>
        <taxon>Chlorophyta</taxon>
        <taxon>Pyramimonadophyceae</taxon>
        <taxon>Pyramimonadales</taxon>
        <taxon>Pyramimonadaceae</taxon>
        <taxon>Cymbomonas</taxon>
    </lineage>
</organism>
<evidence type="ECO:0000256" key="1">
    <source>
        <dbReference type="SAM" id="MobiDB-lite"/>
    </source>
</evidence>